<proteinExistence type="predicted"/>
<evidence type="ECO:0000313" key="2">
    <source>
        <dbReference type="EMBL" id="TKC09597.1"/>
    </source>
</evidence>
<name>A0A4U1CNS2_9SPHI</name>
<dbReference type="Proteomes" id="UP000307244">
    <property type="component" value="Unassembled WGS sequence"/>
</dbReference>
<gene>
    <name evidence="2" type="ORF">FA047_05805</name>
</gene>
<dbReference type="SUPFAM" id="SSF46955">
    <property type="entry name" value="Putative DNA-binding domain"/>
    <property type="match status" value="1"/>
</dbReference>
<dbReference type="InterPro" id="IPR041657">
    <property type="entry name" value="HTH_17"/>
</dbReference>
<protein>
    <submittedName>
        <fullName evidence="2">Helix-turn-helix domain-containing protein</fullName>
    </submittedName>
</protein>
<dbReference type="InterPro" id="IPR010093">
    <property type="entry name" value="SinI_DNA-bd"/>
</dbReference>
<dbReference type="OrthoDB" id="597977at2"/>
<feature type="domain" description="Helix-turn-helix" evidence="1">
    <location>
        <begin position="40"/>
        <end position="88"/>
    </location>
</feature>
<dbReference type="Pfam" id="PF12728">
    <property type="entry name" value="HTH_17"/>
    <property type="match status" value="1"/>
</dbReference>
<reference evidence="2 3" key="1">
    <citation type="submission" date="2019-04" db="EMBL/GenBank/DDBJ databases">
        <title>Pedobacter sp. RP-3-15 sp. nov., isolated from Arctic soil.</title>
        <authorList>
            <person name="Dahal R.H."/>
            <person name="Kim D.-U."/>
        </authorList>
    </citation>
    <scope>NUCLEOTIDE SEQUENCE [LARGE SCALE GENOMIC DNA]</scope>
    <source>
        <strain evidence="2 3">RP-3-15</strain>
    </source>
</reference>
<evidence type="ECO:0000313" key="3">
    <source>
        <dbReference type="Proteomes" id="UP000307244"/>
    </source>
</evidence>
<dbReference type="NCBIfam" id="TIGR01764">
    <property type="entry name" value="excise"/>
    <property type="match status" value="1"/>
</dbReference>
<dbReference type="GO" id="GO:0003677">
    <property type="term" value="F:DNA binding"/>
    <property type="evidence" value="ECO:0007669"/>
    <property type="project" value="InterPro"/>
</dbReference>
<sequence length="115" mass="13764">MESFGFEKLLEIVRRLFEKVEHIEEMLQDLKPKDPQENELLTIQEAAEFLKVTVPALYTKVSRQEIPVSKPGKRLYFNKTDLKKWITASRKKTIMEIRKEAEERMKMLNKHKNFI</sequence>
<comment type="caution">
    <text evidence="2">The sequence shown here is derived from an EMBL/GenBank/DDBJ whole genome shotgun (WGS) entry which is preliminary data.</text>
</comment>
<evidence type="ECO:0000259" key="1">
    <source>
        <dbReference type="Pfam" id="PF12728"/>
    </source>
</evidence>
<organism evidence="2 3">
    <name type="scientific">Pedobacter frigoris</name>
    <dbReference type="NCBI Taxonomy" id="2571272"/>
    <lineage>
        <taxon>Bacteria</taxon>
        <taxon>Pseudomonadati</taxon>
        <taxon>Bacteroidota</taxon>
        <taxon>Sphingobacteriia</taxon>
        <taxon>Sphingobacteriales</taxon>
        <taxon>Sphingobacteriaceae</taxon>
        <taxon>Pedobacter</taxon>
    </lineage>
</organism>
<dbReference type="InterPro" id="IPR009061">
    <property type="entry name" value="DNA-bd_dom_put_sf"/>
</dbReference>
<keyword evidence="3" id="KW-1185">Reference proteome</keyword>
<dbReference type="AlphaFoldDB" id="A0A4U1CNS2"/>
<dbReference type="RefSeq" id="WP_136835006.1">
    <property type="nucleotide sequence ID" value="NZ_SWBQ01000001.1"/>
</dbReference>
<accession>A0A4U1CNS2</accession>
<dbReference type="EMBL" id="SWBQ01000001">
    <property type="protein sequence ID" value="TKC09597.1"/>
    <property type="molecule type" value="Genomic_DNA"/>
</dbReference>